<sequence>MKDFLFIACNNGFGHIKRVSSVIEKLKTLTDRPKIVVVTGSAQKEYLVKGDFIKRYGIQVITEPFESIGSPNENYENAFRWTENIAKEILEERKVISDNYAAILNQTNATLMGSFLWSDVFAQSKDSGDSSLVLKERELLKLKKPEMICNRYFHMPSLERLTIPIKLPFFCDEFSERNGGFGERNSVLLSLGAGSADRSRVVYLAEKLADRKITVFLDDVLFRNFGQTLKNSYIRSFEFTCNAFLSLRLVFGRPGIGLITDCVQYGIPIITIESNGNSEIEHNAETVSKLGIGHSSKSLDDALEFGSEIYFEKTIWDRFQESILSIEMNGHLKAAEYLLEN</sequence>
<organism evidence="1 2">
    <name type="scientific">Leptospira kmetyi</name>
    <dbReference type="NCBI Taxonomy" id="408139"/>
    <lineage>
        <taxon>Bacteria</taxon>
        <taxon>Pseudomonadati</taxon>
        <taxon>Spirochaetota</taxon>
        <taxon>Spirochaetia</taxon>
        <taxon>Leptospirales</taxon>
        <taxon>Leptospiraceae</taxon>
        <taxon>Leptospira</taxon>
    </lineage>
</organism>
<gene>
    <name evidence="1" type="ORF">CH378_16575</name>
</gene>
<protein>
    <recommendedName>
        <fullName evidence="3">Glycosyl transferase</fullName>
    </recommendedName>
</protein>
<evidence type="ECO:0008006" key="3">
    <source>
        <dbReference type="Google" id="ProtNLM"/>
    </source>
</evidence>
<comment type="caution">
    <text evidence="1">The sequence shown here is derived from an EMBL/GenBank/DDBJ whole genome shotgun (WGS) entry which is preliminary data.</text>
</comment>
<dbReference type="RefSeq" id="WP_100756043.1">
    <property type="nucleotide sequence ID" value="NZ_NPDP01000034.1"/>
</dbReference>
<evidence type="ECO:0000313" key="1">
    <source>
        <dbReference type="EMBL" id="PJZ28685.1"/>
    </source>
</evidence>
<accession>A0ABX4NB96</accession>
<evidence type="ECO:0000313" key="2">
    <source>
        <dbReference type="Proteomes" id="UP000231919"/>
    </source>
</evidence>
<dbReference type="EMBL" id="NPDP01000034">
    <property type="protein sequence ID" value="PJZ28685.1"/>
    <property type="molecule type" value="Genomic_DNA"/>
</dbReference>
<dbReference type="Proteomes" id="UP000231919">
    <property type="component" value="Unassembled WGS sequence"/>
</dbReference>
<keyword evidence="2" id="KW-1185">Reference proteome</keyword>
<reference evidence="1 2" key="1">
    <citation type="submission" date="2017-07" db="EMBL/GenBank/DDBJ databases">
        <title>Leptospira spp. isolated from tropical soils.</title>
        <authorList>
            <person name="Thibeaux R."/>
            <person name="Iraola G."/>
            <person name="Ferres I."/>
            <person name="Bierque E."/>
            <person name="Girault D."/>
            <person name="Soupe-Gilbert M.-E."/>
            <person name="Picardeau M."/>
            <person name="Goarant C."/>
        </authorList>
    </citation>
    <scope>NUCLEOTIDE SEQUENCE [LARGE SCALE GENOMIC DNA]</scope>
    <source>
        <strain evidence="1 2">JW2-C-B1</strain>
    </source>
</reference>
<name>A0ABX4NB96_9LEPT</name>
<proteinExistence type="predicted"/>